<keyword evidence="3" id="KW-1185">Reference proteome</keyword>
<dbReference type="Gene3D" id="1.25.40.70">
    <property type="entry name" value="Phosphatidylinositol 3-kinase, accessory domain (PIK)"/>
    <property type="match status" value="1"/>
</dbReference>
<gene>
    <name evidence="2" type="ORF">AUC71_14710</name>
</gene>
<dbReference type="SUPFAM" id="SSF48371">
    <property type="entry name" value="ARM repeat"/>
    <property type="match status" value="1"/>
</dbReference>
<dbReference type="InterPro" id="IPR016024">
    <property type="entry name" value="ARM-type_fold"/>
</dbReference>
<evidence type="ECO:0000313" key="2">
    <source>
        <dbReference type="EMBL" id="ODS02547.1"/>
    </source>
</evidence>
<protein>
    <recommendedName>
        <fullName evidence="1">DUF2019 domain-containing protein</fullName>
    </recommendedName>
</protein>
<dbReference type="OrthoDB" id="7963325at2"/>
<organism evidence="2 3">
    <name type="scientific">Methyloceanibacter marginalis</name>
    <dbReference type="NCBI Taxonomy" id="1774971"/>
    <lineage>
        <taxon>Bacteria</taxon>
        <taxon>Pseudomonadati</taxon>
        <taxon>Pseudomonadota</taxon>
        <taxon>Alphaproteobacteria</taxon>
        <taxon>Hyphomicrobiales</taxon>
        <taxon>Hyphomicrobiaceae</taxon>
        <taxon>Methyloceanibacter</taxon>
    </lineage>
</organism>
<accession>A0A1E3WBU1</accession>
<sequence length="104" mass="11396">MLGLSQDDAIDEDDNAKFNRLYRQVNAIENELKLREGDQRNALLSLLDHSSAQVRINAATATLAVSPDAARAALKKIIDQGEFPQAADARGMLRALDEGRYTPS</sequence>
<reference evidence="2 3" key="1">
    <citation type="journal article" date="2016" name="Environ. Microbiol.">
        <title>New Methyloceanibacter diversity from North Sea sediments includes methanotroph containing solely the soluble methane monooxygenase.</title>
        <authorList>
            <person name="Vekeman B."/>
            <person name="Kerckhof F.M."/>
            <person name="Cremers G."/>
            <person name="de Vos P."/>
            <person name="Vandamme P."/>
            <person name="Boon N."/>
            <person name="Op den Camp H.J."/>
            <person name="Heylen K."/>
        </authorList>
    </citation>
    <scope>NUCLEOTIDE SEQUENCE [LARGE SCALE GENOMIC DNA]</scope>
    <source>
        <strain evidence="2 3">R-67177</strain>
    </source>
</reference>
<comment type="caution">
    <text evidence="2">The sequence shown here is derived from an EMBL/GenBank/DDBJ whole genome shotgun (WGS) entry which is preliminary data.</text>
</comment>
<dbReference type="InterPro" id="IPR018568">
    <property type="entry name" value="DUF2019"/>
</dbReference>
<name>A0A1E3WBU1_9HYPH</name>
<dbReference type="Proteomes" id="UP000095042">
    <property type="component" value="Unassembled WGS sequence"/>
</dbReference>
<evidence type="ECO:0000259" key="1">
    <source>
        <dbReference type="Pfam" id="PF09450"/>
    </source>
</evidence>
<dbReference type="Pfam" id="PF09450">
    <property type="entry name" value="DUF2019"/>
    <property type="match status" value="1"/>
</dbReference>
<proteinExistence type="predicted"/>
<dbReference type="EMBL" id="LPWD01000280">
    <property type="protein sequence ID" value="ODS02547.1"/>
    <property type="molecule type" value="Genomic_DNA"/>
</dbReference>
<dbReference type="AlphaFoldDB" id="A0A1E3WBU1"/>
<evidence type="ECO:0000313" key="3">
    <source>
        <dbReference type="Proteomes" id="UP000095042"/>
    </source>
</evidence>
<feature type="domain" description="DUF2019" evidence="1">
    <location>
        <begin position="3"/>
        <end position="97"/>
    </location>
</feature>
<dbReference type="InterPro" id="IPR042236">
    <property type="entry name" value="PI3K_accessory_sf"/>
</dbReference>